<comment type="caution">
    <text evidence="2">The sequence shown here is derived from an EMBL/GenBank/DDBJ whole genome shotgun (WGS) entry which is preliminary data.</text>
</comment>
<dbReference type="EMBL" id="PKTG01000140">
    <property type="protein sequence ID" value="PLX15367.1"/>
    <property type="molecule type" value="Genomic_DNA"/>
</dbReference>
<organism evidence="2 3">
    <name type="scientific">Muiribacterium halophilum</name>
    <dbReference type="NCBI Taxonomy" id="2053465"/>
    <lineage>
        <taxon>Bacteria</taxon>
        <taxon>Candidatus Muiribacteriota</taxon>
        <taxon>Candidatus Muiribacteriia</taxon>
        <taxon>Candidatus Muiribacteriales</taxon>
        <taxon>Candidatus Muiribacteriaceae</taxon>
        <taxon>Candidatus Muiribacterium</taxon>
    </lineage>
</organism>
<sequence length="671" mass="77909">MLGPRIKYLFDIIHKIYSYESYDELINAVVEQTSQILEAKRVSLMLYDNSDKMLRIVASKGVSKMISKKAEVKLGEDIAGRALKEKKVYFVEDINTIKKKLKISKKRSIKSGFFIVIPLYLGENLIGTLNVTDLKEPGKISKRDKEIIISISSHIALAIERTKLLEFQKVKMQQAVTLFEISKTLNSFIEIEDTLESFIDILATLLGISEIAIYIYQDNLRRFKLKKSFNLSDSMLEKITNYFQKNRDYFHEMDKSYDNFIISRKPFYVLPLRHETKIIGQLVILKKKSNTNEFDHDIRFLSILASQLAVILGKEILLEKIRGEKEKFRVLNHLGKELSSCFEMKKIAQLLRDDLHFMFNYETSVLLIFKENLAGANMFFDILDENGNMIAANAYEEVVNFLRINMKRVDESKINLIGLDPISITKDQDRKPIKSSLIMPLIEKDELLGVFYMASSRQDDITLEEDLELFSIIGNYLSVTIKKAMLFKENERLAFTDPMTDTFNYRFFKKRFLEEFIRAKRYDTPITLMILDIDYFKYFNDNFGHQQGDMVLREVAQILKNSVRTIDIVARYGGEEFVAVFPETDIADAVQVANRIRTSIQDKVFTNITMSDKKLHITVSIGLSSLNKDIKNISDFIDFSDACLYRAKNNGRNRVCFYDGEKYREEKDTDS</sequence>
<dbReference type="SMART" id="SM00065">
    <property type="entry name" value="GAF"/>
    <property type="match status" value="3"/>
</dbReference>
<protein>
    <recommendedName>
        <fullName evidence="1">GGDEF domain-containing protein</fullName>
    </recommendedName>
</protein>
<accession>A0A2N5Z9L9</accession>
<feature type="domain" description="GGDEF" evidence="1">
    <location>
        <begin position="524"/>
        <end position="660"/>
    </location>
</feature>
<dbReference type="CDD" id="cd01949">
    <property type="entry name" value="GGDEF"/>
    <property type="match status" value="1"/>
</dbReference>
<dbReference type="InterPro" id="IPR003018">
    <property type="entry name" value="GAF"/>
</dbReference>
<dbReference type="PANTHER" id="PTHR45138">
    <property type="entry name" value="REGULATORY COMPONENTS OF SENSORY TRANSDUCTION SYSTEM"/>
    <property type="match status" value="1"/>
</dbReference>
<dbReference type="FunFam" id="3.30.70.270:FF:000001">
    <property type="entry name" value="Diguanylate cyclase domain protein"/>
    <property type="match status" value="1"/>
</dbReference>
<dbReference type="InterPro" id="IPR029016">
    <property type="entry name" value="GAF-like_dom_sf"/>
</dbReference>
<dbReference type="InterPro" id="IPR050469">
    <property type="entry name" value="Diguanylate_Cyclase"/>
</dbReference>
<dbReference type="SMART" id="SM00267">
    <property type="entry name" value="GGDEF"/>
    <property type="match status" value="1"/>
</dbReference>
<dbReference type="NCBIfam" id="TIGR00254">
    <property type="entry name" value="GGDEF"/>
    <property type="match status" value="1"/>
</dbReference>
<dbReference type="Pfam" id="PF00990">
    <property type="entry name" value="GGDEF"/>
    <property type="match status" value="1"/>
</dbReference>
<dbReference type="Pfam" id="PF13185">
    <property type="entry name" value="GAF_2"/>
    <property type="match status" value="1"/>
</dbReference>
<dbReference type="PROSITE" id="PS50887">
    <property type="entry name" value="GGDEF"/>
    <property type="match status" value="1"/>
</dbReference>
<reference evidence="2 3" key="1">
    <citation type="submission" date="2017-11" db="EMBL/GenBank/DDBJ databases">
        <title>Genome-resolved metagenomics identifies genetic mobility, metabolic interactions, and unexpected diversity in perchlorate-reducing communities.</title>
        <authorList>
            <person name="Barnum T.P."/>
            <person name="Figueroa I.A."/>
            <person name="Carlstrom C.I."/>
            <person name="Lucas L.N."/>
            <person name="Engelbrektson A.L."/>
            <person name="Coates J.D."/>
        </authorList>
    </citation>
    <scope>NUCLEOTIDE SEQUENCE [LARGE SCALE GENOMIC DNA]</scope>
    <source>
        <strain evidence="2">BM706</strain>
    </source>
</reference>
<evidence type="ECO:0000313" key="2">
    <source>
        <dbReference type="EMBL" id="PLX15367.1"/>
    </source>
</evidence>
<evidence type="ECO:0000313" key="3">
    <source>
        <dbReference type="Proteomes" id="UP000234857"/>
    </source>
</evidence>
<dbReference type="Gene3D" id="3.30.450.40">
    <property type="match status" value="3"/>
</dbReference>
<dbReference type="GO" id="GO:0043709">
    <property type="term" value="P:cell adhesion involved in single-species biofilm formation"/>
    <property type="evidence" value="ECO:0007669"/>
    <property type="project" value="TreeGrafter"/>
</dbReference>
<dbReference type="Pfam" id="PF01590">
    <property type="entry name" value="GAF"/>
    <property type="match status" value="1"/>
</dbReference>
<dbReference type="SUPFAM" id="SSF55073">
    <property type="entry name" value="Nucleotide cyclase"/>
    <property type="match status" value="1"/>
</dbReference>
<name>A0A2N5Z9L9_MUIH1</name>
<dbReference type="InterPro" id="IPR000160">
    <property type="entry name" value="GGDEF_dom"/>
</dbReference>
<dbReference type="AlphaFoldDB" id="A0A2N5Z9L9"/>
<dbReference type="InterPro" id="IPR029787">
    <property type="entry name" value="Nucleotide_cyclase"/>
</dbReference>
<dbReference type="InterPro" id="IPR043128">
    <property type="entry name" value="Rev_trsase/Diguanyl_cyclase"/>
</dbReference>
<dbReference type="Gene3D" id="3.30.70.270">
    <property type="match status" value="1"/>
</dbReference>
<evidence type="ECO:0000259" key="1">
    <source>
        <dbReference type="PROSITE" id="PS50887"/>
    </source>
</evidence>
<dbReference type="Proteomes" id="UP000234857">
    <property type="component" value="Unassembled WGS sequence"/>
</dbReference>
<dbReference type="GO" id="GO:0005886">
    <property type="term" value="C:plasma membrane"/>
    <property type="evidence" value="ECO:0007669"/>
    <property type="project" value="TreeGrafter"/>
</dbReference>
<dbReference type="GO" id="GO:0052621">
    <property type="term" value="F:diguanylate cyclase activity"/>
    <property type="evidence" value="ECO:0007669"/>
    <property type="project" value="TreeGrafter"/>
</dbReference>
<dbReference type="PANTHER" id="PTHR45138:SF9">
    <property type="entry name" value="DIGUANYLATE CYCLASE DGCM-RELATED"/>
    <property type="match status" value="1"/>
</dbReference>
<dbReference type="SUPFAM" id="SSF55781">
    <property type="entry name" value="GAF domain-like"/>
    <property type="match status" value="3"/>
</dbReference>
<proteinExistence type="predicted"/>
<gene>
    <name evidence="2" type="ORF">C0601_13005</name>
</gene>
<dbReference type="GO" id="GO:1902201">
    <property type="term" value="P:negative regulation of bacterial-type flagellum-dependent cell motility"/>
    <property type="evidence" value="ECO:0007669"/>
    <property type="project" value="TreeGrafter"/>
</dbReference>